<evidence type="ECO:0000256" key="1">
    <source>
        <dbReference type="SAM" id="MobiDB-lite"/>
    </source>
</evidence>
<organism evidence="2">
    <name type="scientific">Laksystermes virus</name>
    <dbReference type="NCBI Taxonomy" id="2796606"/>
    <lineage>
        <taxon>Viruses</taxon>
        <taxon>Riboviria</taxon>
    </lineage>
</organism>
<evidence type="ECO:0000313" key="2">
    <source>
        <dbReference type="EMBL" id="QQM16339.1"/>
    </source>
</evidence>
<reference evidence="2" key="2">
    <citation type="submission" date="2020-09" db="EMBL/GenBank/DDBJ databases">
        <authorList>
            <person name="Le Lay C."/>
            <person name="Shi M."/>
            <person name="Bucek A."/>
            <person name="Bourguignon T."/>
            <person name="Lo N."/>
            <person name="Holmes E.C."/>
        </authorList>
    </citation>
    <scope>NUCLEOTIDE SEQUENCE</scope>
    <source>
        <strain evidence="2">FG16_17_1</strain>
    </source>
</reference>
<protein>
    <submittedName>
        <fullName evidence="2">Uncharacterized protein</fullName>
    </submittedName>
</protein>
<feature type="region of interest" description="Disordered" evidence="1">
    <location>
        <begin position="147"/>
        <end position="187"/>
    </location>
</feature>
<reference evidence="2" key="1">
    <citation type="journal article" date="2020" name="Viruses">
        <title>Unmapped RNA Virus Diversity in Termites and their Symbionts.</title>
        <authorList>
            <person name="Lay C.L."/>
            <person name="Shi M."/>
            <person name="Bucek A."/>
            <person name="Bourguignon T."/>
            <person name="Lo N."/>
            <person name="Holmes E.C."/>
        </authorList>
    </citation>
    <scope>NUCLEOTIDE SEQUENCE</scope>
    <source>
        <strain evidence="2">FG16_17_1</strain>
    </source>
</reference>
<accession>A0A7T7K924</accession>
<name>A0A7T7K924_9VIRU</name>
<proteinExistence type="predicted"/>
<sequence length="363" mass="40044">MYYDMVGIGFSNGRHHLSGNDPFGYPLHQDTNTREGFRAYAERVNGSTRQGGTITGTNPWTFNNGPVPSVVDSGRFNRSGGMVDAAALQSGAGREGPSYARIRPSTAFGRNISNGAVPSPKSVNLERVANRGNFRRDELRRIEPKGKSFNAIGQPPLSHPNSQLHPALQRPKVSPTNLSGVAPTKKIPTSMGGTGAYALMGAQMGWEAIDSSIQRFFKDIFNKKLDRNFRRLDSLRQQGYSNVARLTKGYGSQQAKMAQLYKERLEVLDKMNTDRFNVAQDADRNDAEQWFISAMYKSLPNALGFKTGQRFMNEMDTAKFQQNPSLNDPLLNVMRTSQGGINPGGRVQALSQFANHTGNEYIG</sequence>
<dbReference type="EMBL" id="MW052137">
    <property type="protein sequence ID" value="QQM16339.1"/>
    <property type="molecule type" value="Genomic_RNA"/>
</dbReference>